<dbReference type="Pfam" id="PF01565">
    <property type="entry name" value="FAD_binding_4"/>
    <property type="match status" value="1"/>
</dbReference>
<evidence type="ECO:0000256" key="2">
    <source>
        <dbReference type="ARBA" id="ARBA00022630"/>
    </source>
</evidence>
<evidence type="ECO:0000313" key="7">
    <source>
        <dbReference type="Proteomes" id="UP000016929"/>
    </source>
</evidence>
<dbReference type="GO" id="GO:0016491">
    <property type="term" value="F:oxidoreductase activity"/>
    <property type="evidence" value="ECO:0007669"/>
    <property type="project" value="UniProtKB-KW"/>
</dbReference>
<dbReference type="STRING" id="1229665.N1RJG5"/>
<dbReference type="InterPro" id="IPR050416">
    <property type="entry name" value="FAD-linked_Oxidoreductase"/>
</dbReference>
<proteinExistence type="inferred from homology"/>
<name>N1RJG5_FUSC4</name>
<dbReference type="InterPro" id="IPR016166">
    <property type="entry name" value="FAD-bd_PCMH"/>
</dbReference>
<keyword evidence="4" id="KW-0560">Oxidoreductase</keyword>
<evidence type="ECO:0000256" key="3">
    <source>
        <dbReference type="ARBA" id="ARBA00022827"/>
    </source>
</evidence>
<organism evidence="6 7">
    <name type="scientific">Fusarium oxysporum f. sp. cubense (strain race 4)</name>
    <name type="common">Panama disease fungus</name>
    <dbReference type="NCBI Taxonomy" id="2502994"/>
    <lineage>
        <taxon>Eukaryota</taxon>
        <taxon>Fungi</taxon>
        <taxon>Dikarya</taxon>
        <taxon>Ascomycota</taxon>
        <taxon>Pezizomycotina</taxon>
        <taxon>Sordariomycetes</taxon>
        <taxon>Hypocreomycetidae</taxon>
        <taxon>Hypocreales</taxon>
        <taxon>Nectriaceae</taxon>
        <taxon>Fusarium</taxon>
        <taxon>Fusarium oxysporum species complex</taxon>
    </lineage>
</organism>
<dbReference type="Gene3D" id="3.30.465.10">
    <property type="match status" value="1"/>
</dbReference>
<dbReference type="InterPro" id="IPR016169">
    <property type="entry name" value="FAD-bd_PCMH_sub2"/>
</dbReference>
<keyword evidence="7" id="KW-1185">Reference proteome</keyword>
<dbReference type="PROSITE" id="PS51387">
    <property type="entry name" value="FAD_PCMH"/>
    <property type="match status" value="1"/>
</dbReference>
<dbReference type="InterPro" id="IPR036318">
    <property type="entry name" value="FAD-bd_PCMH-like_sf"/>
</dbReference>
<keyword evidence="3" id="KW-0274">FAD</keyword>
<dbReference type="AlphaFoldDB" id="N1RJG5"/>
<dbReference type="OrthoDB" id="407275at2759"/>
<dbReference type="HOGENOM" id="CLU_111650_0_0_1"/>
<sequence length="205" mass="22089">MATIGNSDSLPSVFQAFTAEYPNIKVILPGDAEWADITKSFIKTSSSPSIVARPQNASDVQDLVRFCVSHNIDFVVRSGGHNCTRRSQVNGALTFDMRNINYVNISEDKKTAHIGGGIITRELAKALDAEELITTTRRWATLGSYSPLSKKYGLGVDQIIGAKYVNAEGVLVDAGGEELTAIRGGGGCFGIIAEITVIIFFFLNL</sequence>
<evidence type="ECO:0000259" key="5">
    <source>
        <dbReference type="PROSITE" id="PS51387"/>
    </source>
</evidence>
<dbReference type="EMBL" id="KB726989">
    <property type="protein sequence ID" value="EMT65651.1"/>
    <property type="molecule type" value="Genomic_DNA"/>
</dbReference>
<dbReference type="InterPro" id="IPR006094">
    <property type="entry name" value="Oxid_FAD_bind_N"/>
</dbReference>
<gene>
    <name evidence="6" type="ORF">FOC4_g10007758</name>
</gene>
<feature type="domain" description="FAD-binding PCMH-type" evidence="5">
    <location>
        <begin position="44"/>
        <end position="202"/>
    </location>
</feature>
<accession>N1RJG5</accession>
<evidence type="ECO:0000313" key="6">
    <source>
        <dbReference type="EMBL" id="EMT65651.1"/>
    </source>
</evidence>
<dbReference type="PANTHER" id="PTHR42973">
    <property type="entry name" value="BINDING OXIDOREDUCTASE, PUTATIVE (AFU_ORTHOLOGUE AFUA_1G17690)-RELATED"/>
    <property type="match status" value="1"/>
</dbReference>
<dbReference type="GO" id="GO:0071949">
    <property type="term" value="F:FAD binding"/>
    <property type="evidence" value="ECO:0007669"/>
    <property type="project" value="InterPro"/>
</dbReference>
<reference evidence="7" key="2">
    <citation type="journal article" date="2014" name="PLoS ONE">
        <title>Genome and Transcriptome Analysis of the Fungal Pathogen Fusarium oxysporum f. sp. cubense Causing Banana Vascular Wilt Disease.</title>
        <authorList>
            <person name="Guo L."/>
            <person name="Han L."/>
            <person name="Yang L."/>
            <person name="Zeng H."/>
            <person name="Fan D."/>
            <person name="Zhu Y."/>
            <person name="Feng Y."/>
            <person name="Wang G."/>
            <person name="Peng C."/>
            <person name="Jiang X."/>
            <person name="Zhou D."/>
            <person name="Ni P."/>
            <person name="Liang C."/>
            <person name="Liu L."/>
            <person name="Wang J."/>
            <person name="Mao C."/>
            <person name="Fang X."/>
            <person name="Peng M."/>
            <person name="Huang J."/>
        </authorList>
    </citation>
    <scope>NUCLEOTIDE SEQUENCE [LARGE SCALE GENOMIC DNA]</scope>
    <source>
        <strain evidence="7">race 4</strain>
    </source>
</reference>
<protein>
    <submittedName>
        <fullName evidence="6">6-hydroxy-D-nicotine oxidase</fullName>
    </submittedName>
</protein>
<dbReference type="Proteomes" id="UP000016929">
    <property type="component" value="Unassembled WGS sequence"/>
</dbReference>
<evidence type="ECO:0000256" key="1">
    <source>
        <dbReference type="ARBA" id="ARBA00005466"/>
    </source>
</evidence>
<dbReference type="SUPFAM" id="SSF56176">
    <property type="entry name" value="FAD-binding/transporter-associated domain-like"/>
    <property type="match status" value="1"/>
</dbReference>
<comment type="similarity">
    <text evidence="1">Belongs to the oxygen-dependent FAD-linked oxidoreductase family.</text>
</comment>
<dbReference type="PANTHER" id="PTHR42973:SF7">
    <property type="entry name" value="FAD-BINDING PCMH-TYPE DOMAIN-CONTAINING PROTEIN"/>
    <property type="match status" value="1"/>
</dbReference>
<evidence type="ECO:0000256" key="4">
    <source>
        <dbReference type="ARBA" id="ARBA00023002"/>
    </source>
</evidence>
<keyword evidence="2" id="KW-0285">Flavoprotein</keyword>
<reference evidence="7" key="1">
    <citation type="submission" date="2012-09" db="EMBL/GenBank/DDBJ databases">
        <title>Genome sequencing and comparative transcriptomics of race 1 and race 4 of banana pathogen: Fusarium oxysporum f. sp. cubense.</title>
        <authorList>
            <person name="Fang X."/>
            <person name="Huang J."/>
        </authorList>
    </citation>
    <scope>NUCLEOTIDE SEQUENCE [LARGE SCALE GENOMIC DNA]</scope>
    <source>
        <strain evidence="7">race 4</strain>
    </source>
</reference>